<accession>A0A1I2AX27</accession>
<name>A0A1I2AX27_9BACT</name>
<feature type="compositionally biased region" description="Low complexity" evidence="12">
    <location>
        <begin position="75"/>
        <end position="86"/>
    </location>
</feature>
<dbReference type="PROSITE" id="PS01079">
    <property type="entry name" value="MOCF_BIOSYNTHESIS_2"/>
    <property type="match status" value="1"/>
</dbReference>
<evidence type="ECO:0000256" key="10">
    <source>
        <dbReference type="ARBA" id="ARBA00047317"/>
    </source>
</evidence>
<comment type="catalytic activity">
    <reaction evidence="10">
        <text>adenylyl-molybdopterin + molybdate = Mo-molybdopterin + AMP + H(+)</text>
        <dbReference type="Rhea" id="RHEA:35047"/>
        <dbReference type="ChEBI" id="CHEBI:15378"/>
        <dbReference type="ChEBI" id="CHEBI:36264"/>
        <dbReference type="ChEBI" id="CHEBI:62727"/>
        <dbReference type="ChEBI" id="CHEBI:71302"/>
        <dbReference type="ChEBI" id="CHEBI:456215"/>
        <dbReference type="EC" id="2.10.1.1"/>
    </reaction>
</comment>
<evidence type="ECO:0000256" key="8">
    <source>
        <dbReference type="ARBA" id="ARBA00022842"/>
    </source>
</evidence>
<dbReference type="NCBIfam" id="NF045515">
    <property type="entry name" value="Glp_gephyrin"/>
    <property type="match status" value="1"/>
</dbReference>
<dbReference type="AlphaFoldDB" id="A0A1I2AX27"/>
<dbReference type="SMART" id="SM00852">
    <property type="entry name" value="MoCF_biosynth"/>
    <property type="match status" value="1"/>
</dbReference>
<dbReference type="GO" id="GO:0005829">
    <property type="term" value="C:cytosol"/>
    <property type="evidence" value="ECO:0007669"/>
    <property type="project" value="TreeGrafter"/>
</dbReference>
<dbReference type="SUPFAM" id="SSF53218">
    <property type="entry name" value="Molybdenum cofactor biosynthesis proteins"/>
    <property type="match status" value="1"/>
</dbReference>
<evidence type="ECO:0000313" key="15">
    <source>
        <dbReference type="Proteomes" id="UP000199400"/>
    </source>
</evidence>
<dbReference type="GO" id="GO:0046872">
    <property type="term" value="F:metal ion binding"/>
    <property type="evidence" value="ECO:0007669"/>
    <property type="project" value="UniProtKB-UniRule"/>
</dbReference>
<dbReference type="Proteomes" id="UP000199400">
    <property type="component" value="Unassembled WGS sequence"/>
</dbReference>
<dbReference type="SUPFAM" id="SSF63882">
    <property type="entry name" value="MoeA N-terminal region -like"/>
    <property type="match status" value="2"/>
</dbReference>
<keyword evidence="15" id="KW-1185">Reference proteome</keyword>
<protein>
    <recommendedName>
        <fullName evidence="11">Molybdopterin molybdenumtransferase</fullName>
        <ecNumber evidence="11">2.10.1.1</ecNumber>
    </recommendedName>
</protein>
<evidence type="ECO:0000313" key="14">
    <source>
        <dbReference type="EMBL" id="SFE47533.1"/>
    </source>
</evidence>
<dbReference type="Pfam" id="PF03453">
    <property type="entry name" value="MoeA_N"/>
    <property type="match status" value="1"/>
</dbReference>
<dbReference type="Pfam" id="PF03454">
    <property type="entry name" value="MoeA_C"/>
    <property type="match status" value="1"/>
</dbReference>
<evidence type="ECO:0000256" key="5">
    <source>
        <dbReference type="ARBA" id="ARBA00022505"/>
    </source>
</evidence>
<evidence type="ECO:0000256" key="1">
    <source>
        <dbReference type="ARBA" id="ARBA00001946"/>
    </source>
</evidence>
<dbReference type="InterPro" id="IPR036688">
    <property type="entry name" value="MoeA_C_domain_IV_sf"/>
</dbReference>
<organism evidence="14 15">
    <name type="scientific">Nannocystis exedens</name>
    <dbReference type="NCBI Taxonomy" id="54"/>
    <lineage>
        <taxon>Bacteria</taxon>
        <taxon>Pseudomonadati</taxon>
        <taxon>Myxococcota</taxon>
        <taxon>Polyangia</taxon>
        <taxon>Nannocystales</taxon>
        <taxon>Nannocystaceae</taxon>
        <taxon>Nannocystis</taxon>
    </lineage>
</organism>
<dbReference type="InterPro" id="IPR005111">
    <property type="entry name" value="MoeA_C_domain_IV"/>
</dbReference>
<dbReference type="UniPathway" id="UPA00344"/>
<keyword evidence="6 11" id="KW-0808">Transferase</keyword>
<dbReference type="RefSeq" id="WP_096332035.1">
    <property type="nucleotide sequence ID" value="NZ_FOMX01000014.1"/>
</dbReference>
<dbReference type="SUPFAM" id="SSF63867">
    <property type="entry name" value="MoeA C-terminal domain-like"/>
    <property type="match status" value="1"/>
</dbReference>
<dbReference type="GO" id="GO:0006777">
    <property type="term" value="P:Mo-molybdopterin cofactor biosynthetic process"/>
    <property type="evidence" value="ECO:0007669"/>
    <property type="project" value="UniProtKB-UniRule"/>
</dbReference>
<dbReference type="InterPro" id="IPR008284">
    <property type="entry name" value="MoCF_biosynth_CS"/>
</dbReference>
<dbReference type="NCBIfam" id="TIGR00177">
    <property type="entry name" value="molyb_syn"/>
    <property type="match status" value="1"/>
</dbReference>
<keyword evidence="8 11" id="KW-0460">Magnesium</keyword>
<evidence type="ECO:0000256" key="7">
    <source>
        <dbReference type="ARBA" id="ARBA00022723"/>
    </source>
</evidence>
<evidence type="ECO:0000256" key="2">
    <source>
        <dbReference type="ARBA" id="ARBA00002901"/>
    </source>
</evidence>
<dbReference type="Gene3D" id="3.40.980.10">
    <property type="entry name" value="MoaB/Mog-like domain"/>
    <property type="match status" value="1"/>
</dbReference>
<dbReference type="InterPro" id="IPR005110">
    <property type="entry name" value="MoeA_linker/N"/>
</dbReference>
<dbReference type="FunFam" id="3.40.980.10:FF:000004">
    <property type="entry name" value="Molybdopterin molybdenumtransferase"/>
    <property type="match status" value="1"/>
</dbReference>
<dbReference type="STRING" id="54.SAMN02745121_04382"/>
<dbReference type="EC" id="2.10.1.1" evidence="11"/>
<evidence type="ECO:0000256" key="9">
    <source>
        <dbReference type="ARBA" id="ARBA00023150"/>
    </source>
</evidence>
<evidence type="ECO:0000256" key="6">
    <source>
        <dbReference type="ARBA" id="ARBA00022679"/>
    </source>
</evidence>
<evidence type="ECO:0000256" key="12">
    <source>
        <dbReference type="SAM" id="MobiDB-lite"/>
    </source>
</evidence>
<dbReference type="InterPro" id="IPR001453">
    <property type="entry name" value="MoaB/Mog_dom"/>
</dbReference>
<comment type="similarity">
    <text evidence="4 11">Belongs to the MoeA family.</text>
</comment>
<comment type="pathway">
    <text evidence="3 11">Cofactor biosynthesis; molybdopterin biosynthesis.</text>
</comment>
<proteinExistence type="inferred from homology"/>
<keyword evidence="5 11" id="KW-0500">Molybdenum</keyword>
<keyword evidence="9 11" id="KW-0501">Molybdenum cofactor biosynthesis</keyword>
<feature type="region of interest" description="Disordered" evidence="12">
    <location>
        <begin position="68"/>
        <end position="140"/>
    </location>
</feature>
<comment type="function">
    <text evidence="2 11">Catalyzes the insertion of molybdate into adenylated molybdopterin with the concomitant release of AMP.</text>
</comment>
<evidence type="ECO:0000256" key="3">
    <source>
        <dbReference type="ARBA" id="ARBA00005046"/>
    </source>
</evidence>
<evidence type="ECO:0000256" key="11">
    <source>
        <dbReference type="RuleBase" id="RU365090"/>
    </source>
</evidence>
<dbReference type="PANTHER" id="PTHR10192:SF5">
    <property type="entry name" value="GEPHYRIN"/>
    <property type="match status" value="1"/>
</dbReference>
<dbReference type="InterPro" id="IPR036425">
    <property type="entry name" value="MoaB/Mog-like_dom_sf"/>
</dbReference>
<dbReference type="PANTHER" id="PTHR10192">
    <property type="entry name" value="MOLYBDOPTERIN BIOSYNTHESIS PROTEIN"/>
    <property type="match status" value="1"/>
</dbReference>
<evidence type="ECO:0000256" key="4">
    <source>
        <dbReference type="ARBA" id="ARBA00010763"/>
    </source>
</evidence>
<keyword evidence="7 11" id="KW-0479">Metal-binding</keyword>
<gene>
    <name evidence="14" type="ORF">SAMN02745121_04382</name>
</gene>
<comment type="cofactor">
    <cofactor evidence="1 11">
        <name>Mg(2+)</name>
        <dbReference type="ChEBI" id="CHEBI:18420"/>
    </cofactor>
</comment>
<evidence type="ECO:0000259" key="13">
    <source>
        <dbReference type="SMART" id="SM00852"/>
    </source>
</evidence>
<feature type="domain" description="MoaB/Mog" evidence="13">
    <location>
        <begin position="259"/>
        <end position="397"/>
    </location>
</feature>
<reference evidence="15" key="1">
    <citation type="submission" date="2016-10" db="EMBL/GenBank/DDBJ databases">
        <authorList>
            <person name="Varghese N."/>
            <person name="Submissions S."/>
        </authorList>
    </citation>
    <scope>NUCLEOTIDE SEQUENCE [LARGE SCALE GENOMIC DNA]</scope>
    <source>
        <strain evidence="15">ATCC 25963</strain>
    </source>
</reference>
<dbReference type="Gene3D" id="3.90.105.10">
    <property type="entry name" value="Molybdopterin biosynthesis moea protein, domain 2"/>
    <property type="match status" value="2"/>
</dbReference>
<dbReference type="CDD" id="cd00887">
    <property type="entry name" value="MoeA"/>
    <property type="match status" value="1"/>
</dbReference>
<dbReference type="EMBL" id="FOMX01000014">
    <property type="protein sequence ID" value="SFE47533.1"/>
    <property type="molecule type" value="Genomic_DNA"/>
</dbReference>
<dbReference type="GO" id="GO:0061599">
    <property type="term" value="F:molybdopterin molybdotransferase activity"/>
    <property type="evidence" value="ECO:0007669"/>
    <property type="project" value="UniProtKB-UniRule"/>
</dbReference>
<dbReference type="Gene3D" id="2.170.190.11">
    <property type="entry name" value="Molybdopterin biosynthesis moea protein, domain 3"/>
    <property type="match status" value="1"/>
</dbReference>
<dbReference type="Gene3D" id="2.40.340.10">
    <property type="entry name" value="MoeA, C-terminal, domain IV"/>
    <property type="match status" value="1"/>
</dbReference>
<dbReference type="InterPro" id="IPR038987">
    <property type="entry name" value="MoeA-like"/>
</dbReference>
<dbReference type="OrthoDB" id="9804758at2"/>
<dbReference type="Pfam" id="PF00994">
    <property type="entry name" value="MoCF_biosynth"/>
    <property type="match status" value="1"/>
</dbReference>
<dbReference type="InterPro" id="IPR036135">
    <property type="entry name" value="MoeA_linker/N_sf"/>
</dbReference>
<sequence>MTADDLELADALARVLSACAPLPGERRALRAARGCVLAEALHARWAMPGADVSTMDGWAVRAADLSPRTGEDLSAGTATARGAAATDLSAETATPPGASVPPADLSAETATPPGASVPSIDLSPGAATIPGAGGPRKDRSSGTFVVELAVVGESAAGHPSAAEVGPGQAMRISTGAVLPPGADAVVAQEDVRREGERLRVDLARAGQIRPGHFVRRAGSDLAAGVEILAPGTALRPGDLALAAGAGHADVLVHRPPRVAVLCTGDELVDIGCPPGHGQVVSSNGLMLALQAEAAGADVRDLGRVGDEPEALRRALADAAAGADVVLVSGGISVGDHDLVWPALLALGAEPIFRRVRLRPGRPLAFARLGDAWVFALPGNPASTYVGFELFARPALRRLRGHQQVERPRRRVVLAGPAEGAGRRTHCVRARLVDGRAEPLPSQVSGALTSLRGCDLLVLVPPGSGLPAGAEADALVLADPGVA</sequence>